<dbReference type="Proteomes" id="UP000319514">
    <property type="component" value="Unassembled WGS sequence"/>
</dbReference>
<dbReference type="SUPFAM" id="SSF46785">
    <property type="entry name" value="Winged helix' DNA-binding domain"/>
    <property type="match status" value="1"/>
</dbReference>
<dbReference type="InterPro" id="IPR036390">
    <property type="entry name" value="WH_DNA-bd_sf"/>
</dbReference>
<dbReference type="InterPro" id="IPR036388">
    <property type="entry name" value="WH-like_DNA-bd_sf"/>
</dbReference>
<dbReference type="InterPro" id="IPR039422">
    <property type="entry name" value="MarR/SlyA-like"/>
</dbReference>
<gene>
    <name evidence="3" type="ORF">FB474_3586</name>
</gene>
<proteinExistence type="predicted"/>
<dbReference type="PROSITE" id="PS50995">
    <property type="entry name" value="HTH_MARR_2"/>
    <property type="match status" value="1"/>
</dbReference>
<dbReference type="AlphaFoldDB" id="A0A542Z935"/>
<feature type="region of interest" description="Disordered" evidence="1">
    <location>
        <begin position="1"/>
        <end position="21"/>
    </location>
</feature>
<dbReference type="Gene3D" id="1.10.10.10">
    <property type="entry name" value="Winged helix-like DNA-binding domain superfamily/Winged helix DNA-binding domain"/>
    <property type="match status" value="1"/>
</dbReference>
<dbReference type="GO" id="GO:0003700">
    <property type="term" value="F:DNA-binding transcription factor activity"/>
    <property type="evidence" value="ECO:0007669"/>
    <property type="project" value="InterPro"/>
</dbReference>
<evidence type="ECO:0000256" key="1">
    <source>
        <dbReference type="SAM" id="MobiDB-lite"/>
    </source>
</evidence>
<comment type="caution">
    <text evidence="3">The sequence shown here is derived from an EMBL/GenBank/DDBJ whole genome shotgun (WGS) entry which is preliminary data.</text>
</comment>
<keyword evidence="4" id="KW-1185">Reference proteome</keyword>
<dbReference type="SMART" id="SM00347">
    <property type="entry name" value="HTH_MARR"/>
    <property type="match status" value="1"/>
</dbReference>
<evidence type="ECO:0000313" key="4">
    <source>
        <dbReference type="Proteomes" id="UP000319514"/>
    </source>
</evidence>
<keyword evidence="3" id="KW-0238">DNA-binding</keyword>
<dbReference type="InterPro" id="IPR000835">
    <property type="entry name" value="HTH_MarR-typ"/>
</dbReference>
<dbReference type="PANTHER" id="PTHR33164:SF99">
    <property type="entry name" value="MARR FAMILY REGULATORY PROTEIN"/>
    <property type="match status" value="1"/>
</dbReference>
<sequence length="169" mass="18477">MIDPSTTVPDSDAMSETGALSRDEQRTWGAFAALLDLMSSALDTGLHERGLNLFSYAVLAALADQPDRTLRMSELAALTHASASRLSHMVRRLEDKGWVERSPAQSDGRGNLAHLTDEGLQTVRRATPDHVAAVRAMVLDPLDEAGREQLHALSCRLVRQFEVSLPECD</sequence>
<name>A0A542Z935_9MICO</name>
<evidence type="ECO:0000313" key="3">
    <source>
        <dbReference type="EMBL" id="TQL56825.1"/>
    </source>
</evidence>
<dbReference type="PANTHER" id="PTHR33164">
    <property type="entry name" value="TRANSCRIPTIONAL REGULATOR, MARR FAMILY"/>
    <property type="match status" value="1"/>
</dbReference>
<dbReference type="Pfam" id="PF12802">
    <property type="entry name" value="MarR_2"/>
    <property type="match status" value="1"/>
</dbReference>
<feature type="domain" description="HTH marR-type" evidence="2">
    <location>
        <begin position="10"/>
        <end position="159"/>
    </location>
</feature>
<protein>
    <submittedName>
        <fullName evidence="3">DNA-binding MarR family transcriptional regulator</fullName>
    </submittedName>
</protein>
<dbReference type="EMBL" id="VFOQ01000002">
    <property type="protein sequence ID" value="TQL56825.1"/>
    <property type="molecule type" value="Genomic_DNA"/>
</dbReference>
<accession>A0A542Z935</accession>
<organism evidence="3 4">
    <name type="scientific">Oryzihumus leptocrescens</name>
    <dbReference type="NCBI Taxonomy" id="297536"/>
    <lineage>
        <taxon>Bacteria</taxon>
        <taxon>Bacillati</taxon>
        <taxon>Actinomycetota</taxon>
        <taxon>Actinomycetes</taxon>
        <taxon>Micrococcales</taxon>
        <taxon>Intrasporangiaceae</taxon>
        <taxon>Oryzihumus</taxon>
    </lineage>
</organism>
<evidence type="ECO:0000259" key="2">
    <source>
        <dbReference type="PROSITE" id="PS50995"/>
    </source>
</evidence>
<dbReference type="GO" id="GO:0003677">
    <property type="term" value="F:DNA binding"/>
    <property type="evidence" value="ECO:0007669"/>
    <property type="project" value="UniProtKB-KW"/>
</dbReference>
<reference evidence="3 4" key="1">
    <citation type="submission" date="2019-06" db="EMBL/GenBank/DDBJ databases">
        <title>Sequencing the genomes of 1000 actinobacteria strains.</title>
        <authorList>
            <person name="Klenk H.-P."/>
        </authorList>
    </citation>
    <scope>NUCLEOTIDE SEQUENCE [LARGE SCALE GENOMIC DNA]</scope>
    <source>
        <strain evidence="3 4">DSM 18082</strain>
    </source>
</reference>
<dbReference type="GO" id="GO:0006950">
    <property type="term" value="P:response to stress"/>
    <property type="evidence" value="ECO:0007669"/>
    <property type="project" value="TreeGrafter"/>
</dbReference>